<dbReference type="EMBL" id="FLUN01000001">
    <property type="protein sequence ID" value="SBV98615.1"/>
    <property type="molecule type" value="Genomic_DNA"/>
</dbReference>
<accession>A0A212JH92</accession>
<reference evidence="1" key="1">
    <citation type="submission" date="2016-04" db="EMBL/GenBank/DDBJ databases">
        <authorList>
            <person name="Evans L.H."/>
            <person name="Alamgir A."/>
            <person name="Owens N."/>
            <person name="Weber N.D."/>
            <person name="Virtaneva K."/>
            <person name="Barbian K."/>
            <person name="Babar A."/>
            <person name="Rosenke K."/>
        </authorList>
    </citation>
    <scope>NUCLEOTIDE SEQUENCE</scope>
    <source>
        <strain evidence="1">86</strain>
    </source>
</reference>
<evidence type="ECO:0000313" key="1">
    <source>
        <dbReference type="EMBL" id="SBV98615.1"/>
    </source>
</evidence>
<dbReference type="AlphaFoldDB" id="A0A212JH92"/>
<proteinExistence type="predicted"/>
<gene>
    <name evidence="1" type="ORF">KL86CLO1_11065</name>
</gene>
<protein>
    <submittedName>
        <fullName evidence="1">Uncharacterized protein</fullName>
    </submittedName>
</protein>
<sequence length="42" mass="4897">MQYCCALLTSCNFCDDIVYILFVDDLNNFLTFLRSSEEVSHI</sequence>
<name>A0A212JH92_9FIRM</name>
<organism evidence="1">
    <name type="scientific">uncultured Eubacteriales bacterium</name>
    <dbReference type="NCBI Taxonomy" id="172733"/>
    <lineage>
        <taxon>Bacteria</taxon>
        <taxon>Bacillati</taxon>
        <taxon>Bacillota</taxon>
        <taxon>Clostridia</taxon>
        <taxon>Eubacteriales</taxon>
        <taxon>environmental samples</taxon>
    </lineage>
</organism>